<dbReference type="GO" id="GO:0030313">
    <property type="term" value="C:cell envelope"/>
    <property type="evidence" value="ECO:0007669"/>
    <property type="project" value="UniProtKB-SubCell"/>
</dbReference>
<dbReference type="Proteomes" id="UP000593765">
    <property type="component" value="Chromosome"/>
</dbReference>
<dbReference type="KEGG" id="hbs:IPV69_13560"/>
<dbReference type="InterPro" id="IPR013766">
    <property type="entry name" value="Thioredoxin_domain"/>
</dbReference>
<dbReference type="PROSITE" id="PS51352">
    <property type="entry name" value="THIOREDOXIN_2"/>
    <property type="match status" value="1"/>
</dbReference>
<evidence type="ECO:0000256" key="4">
    <source>
        <dbReference type="ARBA" id="ARBA00023284"/>
    </source>
</evidence>
<dbReference type="GO" id="GO:0006950">
    <property type="term" value="P:response to stress"/>
    <property type="evidence" value="ECO:0007669"/>
    <property type="project" value="UniProtKB-ARBA"/>
</dbReference>
<gene>
    <name evidence="8" type="ORF">IPV69_13560</name>
</gene>
<evidence type="ECO:0000313" key="9">
    <source>
        <dbReference type="Proteomes" id="UP000593765"/>
    </source>
</evidence>
<dbReference type="SUPFAM" id="SSF48452">
    <property type="entry name" value="TPR-like"/>
    <property type="match status" value="1"/>
</dbReference>
<keyword evidence="9" id="KW-1185">Reference proteome</keyword>
<evidence type="ECO:0000259" key="7">
    <source>
        <dbReference type="PROSITE" id="PS51352"/>
    </source>
</evidence>
<dbReference type="PROSITE" id="PS50151">
    <property type="entry name" value="UVR"/>
    <property type="match status" value="1"/>
</dbReference>
<dbReference type="CDD" id="cd02966">
    <property type="entry name" value="TlpA_like_family"/>
    <property type="match status" value="1"/>
</dbReference>
<evidence type="ECO:0000256" key="3">
    <source>
        <dbReference type="ARBA" id="ARBA00023157"/>
    </source>
</evidence>
<protein>
    <submittedName>
        <fullName evidence="8">Redoxin family protein</fullName>
    </submittedName>
</protein>
<feature type="signal peptide" evidence="5">
    <location>
        <begin position="1"/>
        <end position="28"/>
    </location>
</feature>
<dbReference type="SUPFAM" id="SSF52833">
    <property type="entry name" value="Thioredoxin-like"/>
    <property type="match status" value="1"/>
</dbReference>
<evidence type="ECO:0000259" key="6">
    <source>
        <dbReference type="PROSITE" id="PS50151"/>
    </source>
</evidence>
<proteinExistence type="predicted"/>
<dbReference type="InterPro" id="IPR013740">
    <property type="entry name" value="Redoxin"/>
</dbReference>
<accession>A0A7M2WPC5</accession>
<dbReference type="EMBL" id="CP063458">
    <property type="protein sequence ID" value="QOV87318.1"/>
    <property type="molecule type" value="Genomic_DNA"/>
</dbReference>
<keyword evidence="2" id="KW-0201">Cytochrome c-type biogenesis</keyword>
<dbReference type="PANTHER" id="PTHR42852:SF6">
    <property type="entry name" value="THIOL:DISULFIDE INTERCHANGE PROTEIN DSBE"/>
    <property type="match status" value="1"/>
</dbReference>
<dbReference type="GO" id="GO:0016491">
    <property type="term" value="F:oxidoreductase activity"/>
    <property type="evidence" value="ECO:0007669"/>
    <property type="project" value="InterPro"/>
</dbReference>
<dbReference type="Gene3D" id="3.40.30.10">
    <property type="entry name" value="Glutaredoxin"/>
    <property type="match status" value="1"/>
</dbReference>
<evidence type="ECO:0000256" key="1">
    <source>
        <dbReference type="ARBA" id="ARBA00004196"/>
    </source>
</evidence>
<dbReference type="Gene3D" id="1.25.40.10">
    <property type="entry name" value="Tetratricopeptide repeat domain"/>
    <property type="match status" value="1"/>
</dbReference>
<evidence type="ECO:0000256" key="2">
    <source>
        <dbReference type="ARBA" id="ARBA00022748"/>
    </source>
</evidence>
<dbReference type="InterPro" id="IPR050553">
    <property type="entry name" value="Thioredoxin_ResA/DsbE_sf"/>
</dbReference>
<dbReference type="PANTHER" id="PTHR42852">
    <property type="entry name" value="THIOL:DISULFIDE INTERCHANGE PROTEIN DSBE"/>
    <property type="match status" value="1"/>
</dbReference>
<reference evidence="8 9" key="1">
    <citation type="submission" date="2020-10" db="EMBL/GenBank/DDBJ databases">
        <title>Wide distribution of Phycisphaera-like planctomycetes from WD2101 soil group in peatlands and genome analysis of the first cultivated representative.</title>
        <authorList>
            <person name="Dedysh S.N."/>
            <person name="Beletsky A.V."/>
            <person name="Ivanova A."/>
            <person name="Kulichevskaya I.S."/>
            <person name="Suzina N.E."/>
            <person name="Philippov D.A."/>
            <person name="Rakitin A.L."/>
            <person name="Mardanov A.V."/>
            <person name="Ravin N.V."/>
        </authorList>
    </citation>
    <scope>NUCLEOTIDE SEQUENCE [LARGE SCALE GENOMIC DNA]</scope>
    <source>
        <strain evidence="8 9">M1803</strain>
    </source>
</reference>
<feature type="domain" description="UVR" evidence="6">
    <location>
        <begin position="194"/>
        <end position="229"/>
    </location>
</feature>
<keyword evidence="5" id="KW-0732">Signal</keyword>
<keyword evidence="3" id="KW-1015">Disulfide bond</keyword>
<dbReference type="GO" id="GO:0017004">
    <property type="term" value="P:cytochrome complex assembly"/>
    <property type="evidence" value="ECO:0007669"/>
    <property type="project" value="UniProtKB-KW"/>
</dbReference>
<evidence type="ECO:0000313" key="8">
    <source>
        <dbReference type="EMBL" id="QOV87318.1"/>
    </source>
</evidence>
<name>A0A7M2WPC5_9BACT</name>
<keyword evidence="4" id="KW-0676">Redox-active center</keyword>
<dbReference type="InterPro" id="IPR036249">
    <property type="entry name" value="Thioredoxin-like_sf"/>
</dbReference>
<dbReference type="Pfam" id="PF08534">
    <property type="entry name" value="Redoxin"/>
    <property type="match status" value="1"/>
</dbReference>
<dbReference type="InterPro" id="IPR001943">
    <property type="entry name" value="UVR_dom"/>
</dbReference>
<feature type="domain" description="Thioredoxin" evidence="7">
    <location>
        <begin position="34"/>
        <end position="185"/>
    </location>
</feature>
<comment type="subcellular location">
    <subcellularLocation>
        <location evidence="1">Cell envelope</location>
    </subcellularLocation>
</comment>
<dbReference type="InterPro" id="IPR011990">
    <property type="entry name" value="TPR-like_helical_dom_sf"/>
</dbReference>
<organism evidence="8 9">
    <name type="scientific">Humisphaera borealis</name>
    <dbReference type="NCBI Taxonomy" id="2807512"/>
    <lineage>
        <taxon>Bacteria</taxon>
        <taxon>Pseudomonadati</taxon>
        <taxon>Planctomycetota</taxon>
        <taxon>Phycisphaerae</taxon>
        <taxon>Tepidisphaerales</taxon>
        <taxon>Tepidisphaeraceae</taxon>
        <taxon>Humisphaera</taxon>
    </lineage>
</organism>
<sequence>MPRTSAHHALASFAAVLLLVTSSVFANAAPEITLRTGDPAPKLSIKKWVKGEPVKEFEKGKVYVIEFWATWCGPCVAAMPHVSELQAKYKEKGVVVIGVNIWERDLTKVEPFVEKQGDKMAYAVAMEEPIAGSPTRGRMATDWMAAAGRNGIPSSFIVDQKGIVAWMGHPMKMEKPLAAIVAGTYDPKAQAAFDTKVEELSKQASEATRAKEYDKAIAIRDSLAALDPDTAGIQKLYKVSLYMQKGDSQAAGALADELLAAAEKNKDGRLAANLAMTMLSMPGSEKSDPARALKAATLAYDLSEKSVAYQRLLAQAFARNGKFDKAIELQQKVVEATNPPLKEREQKVLDEYRKS</sequence>
<evidence type="ECO:0000256" key="5">
    <source>
        <dbReference type="SAM" id="SignalP"/>
    </source>
</evidence>
<dbReference type="RefSeq" id="WP_206290217.1">
    <property type="nucleotide sequence ID" value="NZ_CP063458.1"/>
</dbReference>
<dbReference type="AlphaFoldDB" id="A0A7M2WPC5"/>
<feature type="chain" id="PRO_5034428180" evidence="5">
    <location>
        <begin position="29"/>
        <end position="355"/>
    </location>
</feature>